<dbReference type="InterPro" id="IPR011042">
    <property type="entry name" value="6-blade_b-propeller_TolB-like"/>
</dbReference>
<evidence type="ECO:0000313" key="4">
    <source>
        <dbReference type="Proteomes" id="UP001336020"/>
    </source>
</evidence>
<dbReference type="Pfam" id="PF08450">
    <property type="entry name" value="SGL"/>
    <property type="match status" value="1"/>
</dbReference>
<protein>
    <submittedName>
        <fullName evidence="3">SMP-30/gluconolactonase/LRE family protein</fullName>
    </submittedName>
</protein>
<dbReference type="SUPFAM" id="SSF63829">
    <property type="entry name" value="Calcium-dependent phosphotriesterase"/>
    <property type="match status" value="1"/>
</dbReference>
<dbReference type="PRINTS" id="PR01790">
    <property type="entry name" value="SMP30FAMILY"/>
</dbReference>
<dbReference type="InterPro" id="IPR005511">
    <property type="entry name" value="SMP-30"/>
</dbReference>
<feature type="domain" description="SMP-30/Gluconolactonase/LRE-like region" evidence="2">
    <location>
        <begin position="15"/>
        <end position="257"/>
    </location>
</feature>
<evidence type="ECO:0000256" key="1">
    <source>
        <dbReference type="ARBA" id="ARBA00008853"/>
    </source>
</evidence>
<dbReference type="RefSeq" id="WP_330133354.1">
    <property type="nucleotide sequence ID" value="NZ_JAUTXY010000004.1"/>
</dbReference>
<dbReference type="Proteomes" id="UP001336020">
    <property type="component" value="Unassembled WGS sequence"/>
</dbReference>
<keyword evidence="4" id="KW-1185">Reference proteome</keyword>
<dbReference type="InterPro" id="IPR013658">
    <property type="entry name" value="SGL"/>
</dbReference>
<dbReference type="PANTHER" id="PTHR10907">
    <property type="entry name" value="REGUCALCIN"/>
    <property type="match status" value="1"/>
</dbReference>
<evidence type="ECO:0000313" key="3">
    <source>
        <dbReference type="EMBL" id="MEE2058116.1"/>
    </source>
</evidence>
<reference evidence="3 4" key="1">
    <citation type="submission" date="2023-07" db="EMBL/GenBank/DDBJ databases">
        <authorList>
            <person name="Girao M."/>
            <person name="Carvalho M.F."/>
        </authorList>
    </citation>
    <scope>NUCLEOTIDE SEQUENCE [LARGE SCALE GENOMIC DNA]</scope>
    <source>
        <strain evidence="3 4">YIM65754</strain>
    </source>
</reference>
<name>A0ABU7L996_9NOCA</name>
<accession>A0ABU7L996</accession>
<gene>
    <name evidence="3" type="ORF">Q7514_11355</name>
</gene>
<comment type="similarity">
    <text evidence="1">Belongs to the SMP-30/CGR1 family.</text>
</comment>
<dbReference type="Gene3D" id="2.120.10.30">
    <property type="entry name" value="TolB, C-terminal domain"/>
    <property type="match status" value="1"/>
</dbReference>
<proteinExistence type="inferred from homology"/>
<organism evidence="3 4">
    <name type="scientific">Rhodococcus artemisiae</name>
    <dbReference type="NCBI Taxonomy" id="714159"/>
    <lineage>
        <taxon>Bacteria</taxon>
        <taxon>Bacillati</taxon>
        <taxon>Actinomycetota</taxon>
        <taxon>Actinomycetes</taxon>
        <taxon>Mycobacteriales</taxon>
        <taxon>Nocardiaceae</taxon>
        <taxon>Rhodococcus</taxon>
    </lineage>
</organism>
<evidence type="ECO:0000259" key="2">
    <source>
        <dbReference type="Pfam" id="PF08450"/>
    </source>
</evidence>
<dbReference type="EMBL" id="JAUTXY010000004">
    <property type="protein sequence ID" value="MEE2058116.1"/>
    <property type="molecule type" value="Genomic_DNA"/>
</dbReference>
<comment type="caution">
    <text evidence="3">The sequence shown here is derived from an EMBL/GenBank/DDBJ whole genome shotgun (WGS) entry which is preliminary data.</text>
</comment>
<dbReference type="PANTHER" id="PTHR10907:SF47">
    <property type="entry name" value="REGUCALCIN"/>
    <property type="match status" value="1"/>
</dbReference>
<sequence length="291" mass="31110">MTTPPLDTVCSGLAFPECPRWHDDRLWFSDVYANDVHRLDPSTGASEIVAHIDGHPAGLGFLPDGRLLIAVGHPRTVMRRESDGMLTPHADLSGFATWHLNDMYVDGAGRAYVGNYGDGSAPPDPVRPAVLTLVEPDGTVRAVADDLLFANGIVATADGRTLVVAETRAIPGRLTAFTVGDDGSLTDRRTVIEFDRSVFPDGLAIDRDDAVWVASPFGNEVIRVSQSGVITDRVPVANPYAVALGGHDGCDLFVCTAENWQPEVAARERTGAIVRLRVDVPGVDVSGRPHA</sequence>